<dbReference type="AlphaFoldDB" id="A0A392NP40"/>
<reference evidence="1 2" key="1">
    <citation type="journal article" date="2018" name="Front. Plant Sci.">
        <title>Red Clover (Trifolium pratense) and Zigzag Clover (T. medium) - A Picture of Genomic Similarities and Differences.</title>
        <authorList>
            <person name="Dluhosova J."/>
            <person name="Istvanek J."/>
            <person name="Nedelnik J."/>
            <person name="Repkova J."/>
        </authorList>
    </citation>
    <scope>NUCLEOTIDE SEQUENCE [LARGE SCALE GENOMIC DNA]</scope>
    <source>
        <strain evidence="2">cv. 10/8</strain>
        <tissue evidence="1">Leaf</tissue>
    </source>
</reference>
<evidence type="ECO:0000313" key="2">
    <source>
        <dbReference type="Proteomes" id="UP000265520"/>
    </source>
</evidence>
<comment type="caution">
    <text evidence="1">The sequence shown here is derived from an EMBL/GenBank/DDBJ whole genome shotgun (WGS) entry which is preliminary data.</text>
</comment>
<name>A0A392NP40_9FABA</name>
<proteinExistence type="predicted"/>
<dbReference type="Proteomes" id="UP000265520">
    <property type="component" value="Unassembled WGS sequence"/>
</dbReference>
<evidence type="ECO:0000313" key="1">
    <source>
        <dbReference type="EMBL" id="MCI00255.1"/>
    </source>
</evidence>
<protein>
    <submittedName>
        <fullName evidence="1">Uncharacterized protein</fullName>
    </submittedName>
</protein>
<dbReference type="EMBL" id="LXQA010042677">
    <property type="protein sequence ID" value="MCI00255.1"/>
    <property type="molecule type" value="Genomic_DNA"/>
</dbReference>
<sequence>MKDSDERVADCHRTVYRGSDIDHVFFIPHDFRSHRGLQMPHFCSLAKEGRRMIITYHMAFENEVLVLDGKVFVPSGGSIRKRVILRDKNR</sequence>
<keyword evidence="2" id="KW-1185">Reference proteome</keyword>
<organism evidence="1 2">
    <name type="scientific">Trifolium medium</name>
    <dbReference type="NCBI Taxonomy" id="97028"/>
    <lineage>
        <taxon>Eukaryota</taxon>
        <taxon>Viridiplantae</taxon>
        <taxon>Streptophyta</taxon>
        <taxon>Embryophyta</taxon>
        <taxon>Tracheophyta</taxon>
        <taxon>Spermatophyta</taxon>
        <taxon>Magnoliopsida</taxon>
        <taxon>eudicotyledons</taxon>
        <taxon>Gunneridae</taxon>
        <taxon>Pentapetalae</taxon>
        <taxon>rosids</taxon>
        <taxon>fabids</taxon>
        <taxon>Fabales</taxon>
        <taxon>Fabaceae</taxon>
        <taxon>Papilionoideae</taxon>
        <taxon>50 kb inversion clade</taxon>
        <taxon>NPAAA clade</taxon>
        <taxon>Hologalegina</taxon>
        <taxon>IRL clade</taxon>
        <taxon>Trifolieae</taxon>
        <taxon>Trifolium</taxon>
    </lineage>
</organism>
<accession>A0A392NP40</accession>